<dbReference type="Gene3D" id="3.60.20.10">
    <property type="entry name" value="Glutamine Phosphoribosylpyrophosphate, subunit 1, domain 1"/>
    <property type="match status" value="1"/>
</dbReference>
<dbReference type="InterPro" id="IPR017932">
    <property type="entry name" value="GATase_2_dom"/>
</dbReference>
<feature type="binding site" evidence="9">
    <location>
        <position position="99"/>
    </location>
    <ligand>
        <name>L-glutamine</name>
        <dbReference type="ChEBI" id="CHEBI:58359"/>
    </ligand>
</feature>
<feature type="binding site" evidence="9">
    <location>
        <position position="294"/>
    </location>
    <ligand>
        <name>ATP</name>
        <dbReference type="ChEBI" id="CHEBI:30616"/>
    </ligand>
</feature>
<dbReference type="InterPro" id="IPR029055">
    <property type="entry name" value="Ntn_hydrolases_N"/>
</dbReference>
<evidence type="ECO:0000256" key="5">
    <source>
        <dbReference type="ARBA" id="ARBA00022840"/>
    </source>
</evidence>
<dbReference type="AlphaFoldDB" id="A0A6I6JG31"/>
<dbReference type="GO" id="GO:0005829">
    <property type="term" value="C:cytosol"/>
    <property type="evidence" value="ECO:0007669"/>
    <property type="project" value="TreeGrafter"/>
</dbReference>
<comment type="catalytic activity">
    <reaction evidence="7">
        <text>L-aspartate + L-glutamine + ATP + H2O = L-asparagine + L-glutamate + AMP + diphosphate + H(+)</text>
        <dbReference type="Rhea" id="RHEA:12228"/>
        <dbReference type="ChEBI" id="CHEBI:15377"/>
        <dbReference type="ChEBI" id="CHEBI:15378"/>
        <dbReference type="ChEBI" id="CHEBI:29985"/>
        <dbReference type="ChEBI" id="CHEBI:29991"/>
        <dbReference type="ChEBI" id="CHEBI:30616"/>
        <dbReference type="ChEBI" id="CHEBI:33019"/>
        <dbReference type="ChEBI" id="CHEBI:58048"/>
        <dbReference type="ChEBI" id="CHEBI:58359"/>
        <dbReference type="ChEBI" id="CHEBI:456215"/>
        <dbReference type="EC" id="6.3.5.4"/>
    </reaction>
</comment>
<dbReference type="KEGG" id="psel:GM415_02205"/>
<dbReference type="CDD" id="cd01991">
    <property type="entry name" value="Asn_synthase_B_C"/>
    <property type="match status" value="1"/>
</dbReference>
<sequence length="624" mass="70724">MCGIIGFYSPDAHCCKNDLISMTATLSHRGPDDRGIWVEEAKGVGLGHTRLSILDLSPLGHQPMQSSCGRYVVAYNGEIYNHAELRKDLGGYPFRSSSDTETLLAVIAAWGLQSAIERCVGMFAFALWDRHESKLFLVRDRMGIKPLYYGRAADGWVLGSELKALRKHPCYAAALNRNALALYFRHNYIPAPYTIYSDTWKVEPGQIVVLSKNGVKKTSWWDLEKVWRKGHEAPRNFSDEEATDSLESLLTDAVRLRMLSDVPLGAFLSGGVDSSTVVALMQSLSPNPVKTFSIGFHEAKFNEAENAKDVAAHLGTDHTELYVTSRDLLDVVPSIPQHWDEPFADSSQIPTYLLSRLTREHVTVSLSGDGGDELFSGYERYFYAERWGRVAAIPLVFRQMVKRLLRVAPPSLLKLLGKRCQKVRWRLDLLGMTEFIEFYQYLLSHFKHPCDLVLGAEELPTPLTMHGASPEEHNALMALKDLQMYLPEDILTKVDRASMAVALEARVPLLDHRVVEFAAMTPRIQKVRDGQGKWLLRQVLYRHVPMGLVDRPKMGFGVPVHLWLRDDLKEWAGDLLAPSVIRRQGYLDADLVEQVWREHLSGKANWGYYLWDLLMFQAWLEAWS</sequence>
<protein>
    <recommendedName>
        <fullName evidence="3">asparagine synthase (glutamine-hydrolyzing)</fullName>
        <ecNumber evidence="3">6.3.5.4</ecNumber>
    </recommendedName>
</protein>
<keyword evidence="8" id="KW-0061">Asparagine biosynthesis</keyword>
<dbReference type="Pfam" id="PF13522">
    <property type="entry name" value="GATase_6"/>
    <property type="match status" value="1"/>
</dbReference>
<feature type="domain" description="Glutamine amidotransferase type-2" evidence="11">
    <location>
        <begin position="2"/>
        <end position="213"/>
    </location>
</feature>
<evidence type="ECO:0000256" key="3">
    <source>
        <dbReference type="ARBA" id="ARBA00012737"/>
    </source>
</evidence>
<proteinExistence type="inferred from homology"/>
<feature type="binding site" evidence="9">
    <location>
        <begin position="367"/>
        <end position="368"/>
    </location>
    <ligand>
        <name>ATP</name>
        <dbReference type="ChEBI" id="CHEBI:30616"/>
    </ligand>
</feature>
<evidence type="ECO:0000256" key="2">
    <source>
        <dbReference type="ARBA" id="ARBA00005752"/>
    </source>
</evidence>
<organism evidence="12 13">
    <name type="scientific">Pseudodesulfovibrio cashew</name>
    <dbReference type="NCBI Taxonomy" id="2678688"/>
    <lineage>
        <taxon>Bacteria</taxon>
        <taxon>Pseudomonadati</taxon>
        <taxon>Thermodesulfobacteriota</taxon>
        <taxon>Desulfovibrionia</taxon>
        <taxon>Desulfovibrionales</taxon>
        <taxon>Desulfovibrionaceae</taxon>
    </lineage>
</organism>
<evidence type="ECO:0000256" key="8">
    <source>
        <dbReference type="PIRSR" id="PIRSR001589-1"/>
    </source>
</evidence>
<keyword evidence="6 8" id="KW-0315">Glutamine amidotransferase</keyword>
<dbReference type="PANTHER" id="PTHR43284">
    <property type="entry name" value="ASPARAGINE SYNTHETASE (GLUTAMINE-HYDROLYZING)"/>
    <property type="match status" value="1"/>
</dbReference>
<gene>
    <name evidence="12" type="primary">asnB</name>
    <name evidence="12" type="ORF">GM415_02205</name>
</gene>
<keyword evidence="4 9" id="KW-0547">Nucleotide-binding</keyword>
<evidence type="ECO:0000256" key="10">
    <source>
        <dbReference type="PIRSR" id="PIRSR001589-3"/>
    </source>
</evidence>
<dbReference type="InterPro" id="IPR006426">
    <property type="entry name" value="Asn_synth_AEB"/>
</dbReference>
<dbReference type="EMBL" id="CP046400">
    <property type="protein sequence ID" value="QGY38997.1"/>
    <property type="molecule type" value="Genomic_DNA"/>
</dbReference>
<dbReference type="PIRSF" id="PIRSF001589">
    <property type="entry name" value="Asn_synthetase_glu-h"/>
    <property type="match status" value="1"/>
</dbReference>
<comment type="similarity">
    <text evidence="2">Belongs to the asparagine synthetase family.</text>
</comment>
<dbReference type="PROSITE" id="PS51278">
    <property type="entry name" value="GATASE_TYPE_2"/>
    <property type="match status" value="1"/>
</dbReference>
<dbReference type="GO" id="GO:0006529">
    <property type="term" value="P:asparagine biosynthetic process"/>
    <property type="evidence" value="ECO:0007669"/>
    <property type="project" value="UniProtKB-KW"/>
</dbReference>
<evidence type="ECO:0000313" key="13">
    <source>
        <dbReference type="Proteomes" id="UP000428328"/>
    </source>
</evidence>
<dbReference type="SUPFAM" id="SSF52402">
    <property type="entry name" value="Adenine nucleotide alpha hydrolases-like"/>
    <property type="match status" value="1"/>
</dbReference>
<keyword evidence="13" id="KW-1185">Reference proteome</keyword>
<dbReference type="EC" id="6.3.5.4" evidence="3"/>
<dbReference type="Proteomes" id="UP000428328">
    <property type="component" value="Chromosome"/>
</dbReference>
<dbReference type="RefSeq" id="WP_158946208.1">
    <property type="nucleotide sequence ID" value="NZ_CP046400.1"/>
</dbReference>
<dbReference type="SUPFAM" id="SSF56235">
    <property type="entry name" value="N-terminal nucleophile aminohydrolases (Ntn hydrolases)"/>
    <property type="match status" value="1"/>
</dbReference>
<comment type="pathway">
    <text evidence="1">Amino-acid biosynthesis; L-asparagine biosynthesis; L-asparagine from L-aspartate (L-Gln route): step 1/1.</text>
</comment>
<accession>A0A6I6JG31</accession>
<evidence type="ECO:0000256" key="7">
    <source>
        <dbReference type="ARBA" id="ARBA00048741"/>
    </source>
</evidence>
<keyword evidence="5 9" id="KW-0067">ATP-binding</keyword>
<dbReference type="NCBIfam" id="TIGR01536">
    <property type="entry name" value="asn_synth_AEB"/>
    <property type="match status" value="1"/>
</dbReference>
<dbReference type="GO" id="GO:0005524">
    <property type="term" value="F:ATP binding"/>
    <property type="evidence" value="ECO:0007669"/>
    <property type="project" value="UniProtKB-KW"/>
</dbReference>
<reference evidence="12 13" key="1">
    <citation type="submission" date="2019-11" db="EMBL/GenBank/DDBJ databases">
        <authorList>
            <person name="Zheng R.K."/>
            <person name="Sun C.M."/>
        </authorList>
    </citation>
    <scope>NUCLEOTIDE SEQUENCE [LARGE SCALE GENOMIC DNA]</scope>
    <source>
        <strain evidence="12 13">SRB007</strain>
    </source>
</reference>
<dbReference type="PANTHER" id="PTHR43284:SF1">
    <property type="entry name" value="ASPARAGINE SYNTHETASE"/>
    <property type="match status" value="1"/>
</dbReference>
<dbReference type="CDD" id="cd00712">
    <property type="entry name" value="AsnB"/>
    <property type="match status" value="1"/>
</dbReference>
<dbReference type="GO" id="GO:0004066">
    <property type="term" value="F:asparagine synthase (glutamine-hydrolyzing) activity"/>
    <property type="evidence" value="ECO:0007669"/>
    <property type="project" value="UniProtKB-EC"/>
</dbReference>
<dbReference type="Gene3D" id="3.40.50.620">
    <property type="entry name" value="HUPs"/>
    <property type="match status" value="1"/>
</dbReference>
<dbReference type="InterPro" id="IPR014729">
    <property type="entry name" value="Rossmann-like_a/b/a_fold"/>
</dbReference>
<dbReference type="Pfam" id="PF00733">
    <property type="entry name" value="Asn_synthase"/>
    <property type="match status" value="1"/>
</dbReference>
<evidence type="ECO:0000256" key="1">
    <source>
        <dbReference type="ARBA" id="ARBA00005187"/>
    </source>
</evidence>
<feature type="site" description="Important for beta-aspartyl-AMP intermediate formation" evidence="10">
    <location>
        <position position="369"/>
    </location>
</feature>
<evidence type="ECO:0000259" key="11">
    <source>
        <dbReference type="PROSITE" id="PS51278"/>
    </source>
</evidence>
<name>A0A6I6JG31_9BACT</name>
<dbReference type="InterPro" id="IPR033738">
    <property type="entry name" value="AsnB_N"/>
</dbReference>
<keyword evidence="12" id="KW-0436">Ligase</keyword>
<dbReference type="InterPro" id="IPR051786">
    <property type="entry name" value="ASN_synthetase/amidase"/>
</dbReference>
<evidence type="ECO:0000256" key="9">
    <source>
        <dbReference type="PIRSR" id="PIRSR001589-2"/>
    </source>
</evidence>
<feature type="active site" description="For GATase activity" evidence="8">
    <location>
        <position position="2"/>
    </location>
</feature>
<evidence type="ECO:0000256" key="4">
    <source>
        <dbReference type="ARBA" id="ARBA00022741"/>
    </source>
</evidence>
<keyword evidence="8" id="KW-0028">Amino-acid biosynthesis</keyword>
<dbReference type="InterPro" id="IPR001962">
    <property type="entry name" value="Asn_synthase"/>
</dbReference>
<evidence type="ECO:0000313" key="12">
    <source>
        <dbReference type="EMBL" id="QGY38997.1"/>
    </source>
</evidence>
<evidence type="ECO:0000256" key="6">
    <source>
        <dbReference type="ARBA" id="ARBA00022962"/>
    </source>
</evidence>